<evidence type="ECO:0000256" key="1">
    <source>
        <dbReference type="SAM" id="Coils"/>
    </source>
</evidence>
<gene>
    <name evidence="3" type="ORF">HETSPECPRED_008040</name>
</gene>
<evidence type="ECO:0000313" key="3">
    <source>
        <dbReference type="EMBL" id="CAF9908302.1"/>
    </source>
</evidence>
<evidence type="ECO:0008006" key="5">
    <source>
        <dbReference type="Google" id="ProtNLM"/>
    </source>
</evidence>
<feature type="coiled-coil region" evidence="1">
    <location>
        <begin position="205"/>
        <end position="271"/>
    </location>
</feature>
<keyword evidence="4" id="KW-1185">Reference proteome</keyword>
<keyword evidence="1" id="KW-0175">Coiled coil</keyword>
<protein>
    <recommendedName>
        <fullName evidence="5">SWI5-dependent HO expression protein 3</fullName>
    </recommendedName>
</protein>
<reference evidence="3" key="1">
    <citation type="submission" date="2021-03" db="EMBL/GenBank/DDBJ databases">
        <authorList>
            <person name="Tagirdzhanova G."/>
        </authorList>
    </citation>
    <scope>NUCLEOTIDE SEQUENCE</scope>
</reference>
<dbReference type="EMBL" id="CAJPDS010000006">
    <property type="protein sequence ID" value="CAF9908302.1"/>
    <property type="molecule type" value="Genomic_DNA"/>
</dbReference>
<feature type="region of interest" description="Disordered" evidence="2">
    <location>
        <begin position="39"/>
        <end position="111"/>
    </location>
</feature>
<feature type="compositionally biased region" description="Polar residues" evidence="2">
    <location>
        <begin position="49"/>
        <end position="78"/>
    </location>
</feature>
<proteinExistence type="predicted"/>
<name>A0A8H3HYZ4_9LECA</name>
<comment type="caution">
    <text evidence="3">The sequence shown here is derived from an EMBL/GenBank/DDBJ whole genome shotgun (WGS) entry which is preliminary data.</text>
</comment>
<accession>A0A8H3HYZ4</accession>
<organism evidence="3 4">
    <name type="scientific">Heterodermia speciosa</name>
    <dbReference type="NCBI Taxonomy" id="116794"/>
    <lineage>
        <taxon>Eukaryota</taxon>
        <taxon>Fungi</taxon>
        <taxon>Dikarya</taxon>
        <taxon>Ascomycota</taxon>
        <taxon>Pezizomycotina</taxon>
        <taxon>Lecanoromycetes</taxon>
        <taxon>OSLEUM clade</taxon>
        <taxon>Lecanoromycetidae</taxon>
        <taxon>Caliciales</taxon>
        <taxon>Physciaceae</taxon>
        <taxon>Heterodermia</taxon>
    </lineage>
</organism>
<dbReference type="AlphaFoldDB" id="A0A8H3HYZ4"/>
<feature type="compositionally biased region" description="Polar residues" evidence="2">
    <location>
        <begin position="98"/>
        <end position="111"/>
    </location>
</feature>
<evidence type="ECO:0000256" key="2">
    <source>
        <dbReference type="SAM" id="MobiDB-lite"/>
    </source>
</evidence>
<evidence type="ECO:0000313" key="4">
    <source>
        <dbReference type="Proteomes" id="UP000664521"/>
    </source>
</evidence>
<dbReference type="OrthoDB" id="3918393at2759"/>
<dbReference type="Proteomes" id="UP000664521">
    <property type="component" value="Unassembled WGS sequence"/>
</dbReference>
<sequence>MRSSNSLKRLRALFGVKKAHVSPEPPKLQNLEFLPHTMDFDGIPGISSEEGTPTTMNGSSPASHTSKTIDLPSRQSFANGARFSSPPPPNSDGMRSPSVISSQPGTPTNESAPGWYVTLEFCAAFSYAYRQCADHVLSSRSAAVGRASLGKSGRVIEKLMGENDMHRRDKALAKLQRDEEVKQHESTKAKFEALRVSHDNLQVIHDSDKAAIIRKERKIEELKAELELERTTRKKAEDETKVARRERDEDVEKYKKEALQEQEQRRSANNQYEVLMGSFKGLDQQYKRQVQKIRTDLRAFEKAAAKEQAAVAQLGIIEDQAKKESARQQKINEDLQADFEAHKVRNESFLIGIRERAELNDVSADHALEEVRKLIGDMRHTINVARDMRDSV</sequence>